<keyword evidence="2 5" id="KW-0645">Protease</keyword>
<dbReference type="RefSeq" id="WP_152097863.1">
    <property type="nucleotide sequence ID" value="NZ_AP021861.1"/>
</dbReference>
<dbReference type="SUPFAM" id="SSF50494">
    <property type="entry name" value="Trypsin-like serine proteases"/>
    <property type="match status" value="1"/>
</dbReference>
<evidence type="ECO:0000259" key="4">
    <source>
        <dbReference type="Pfam" id="PF13180"/>
    </source>
</evidence>
<dbReference type="Pfam" id="PF13180">
    <property type="entry name" value="PDZ_2"/>
    <property type="match status" value="1"/>
</dbReference>
<reference evidence="6" key="1">
    <citation type="submission" date="2019-10" db="EMBL/GenBank/DDBJ databases">
        <title>Lacipirellula parvula gen. nov., sp. nov., representing a lineage of planctomycetes widespread in freshwater anoxic habitats, and description of the family Lacipirellulaceae.</title>
        <authorList>
            <person name="Dedysh S.N."/>
            <person name="Kulichevskaya I.S."/>
            <person name="Beletsky A.V."/>
            <person name="Rakitin A.L."/>
            <person name="Mardanov A.V."/>
            <person name="Ivanova A.A."/>
            <person name="Saltykova V.X."/>
            <person name="Rijpstra W.I.C."/>
            <person name="Sinninghe Damste J.S."/>
            <person name="Ravin N.V."/>
        </authorList>
    </citation>
    <scope>NUCLEOTIDE SEQUENCE [LARGE SCALE GENOMIC DNA]</scope>
    <source>
        <strain evidence="6">PX69</strain>
    </source>
</reference>
<dbReference type="InterPro" id="IPR043504">
    <property type="entry name" value="Peptidase_S1_PA_chymotrypsin"/>
</dbReference>
<evidence type="ECO:0000256" key="1">
    <source>
        <dbReference type="ARBA" id="ARBA00010541"/>
    </source>
</evidence>
<dbReference type="Gene3D" id="2.30.42.10">
    <property type="match status" value="1"/>
</dbReference>
<dbReference type="AlphaFoldDB" id="A0A5K7X5I0"/>
<proteinExistence type="inferred from homology"/>
<dbReference type="KEGG" id="lpav:PLANPX_1390"/>
<evidence type="ECO:0000256" key="3">
    <source>
        <dbReference type="ARBA" id="ARBA00022801"/>
    </source>
</evidence>
<name>A0A5K7X5I0_9BACT</name>
<dbReference type="Proteomes" id="UP000326837">
    <property type="component" value="Chromosome"/>
</dbReference>
<dbReference type="GO" id="GO:0004252">
    <property type="term" value="F:serine-type endopeptidase activity"/>
    <property type="evidence" value="ECO:0007669"/>
    <property type="project" value="InterPro"/>
</dbReference>
<gene>
    <name evidence="5" type="ORF">PLANPX_1390</name>
</gene>
<feature type="domain" description="PDZ" evidence="4">
    <location>
        <begin position="271"/>
        <end position="374"/>
    </location>
</feature>
<keyword evidence="3" id="KW-0378">Hydrolase</keyword>
<dbReference type="InterPro" id="IPR036034">
    <property type="entry name" value="PDZ_sf"/>
</dbReference>
<dbReference type="SUPFAM" id="SSF50156">
    <property type="entry name" value="PDZ domain-like"/>
    <property type="match status" value="1"/>
</dbReference>
<dbReference type="PANTHER" id="PTHR43343:SF3">
    <property type="entry name" value="PROTEASE DO-LIKE 8, CHLOROPLASTIC"/>
    <property type="match status" value="1"/>
</dbReference>
<dbReference type="PANTHER" id="PTHR43343">
    <property type="entry name" value="PEPTIDASE S12"/>
    <property type="match status" value="1"/>
</dbReference>
<dbReference type="GO" id="GO:0006508">
    <property type="term" value="P:proteolysis"/>
    <property type="evidence" value="ECO:0007669"/>
    <property type="project" value="UniProtKB-KW"/>
</dbReference>
<comment type="similarity">
    <text evidence="1">Belongs to the peptidase S1C family.</text>
</comment>
<dbReference type="InterPro" id="IPR051201">
    <property type="entry name" value="Chloro_Bact_Ser_Proteases"/>
</dbReference>
<dbReference type="InterPro" id="IPR001478">
    <property type="entry name" value="PDZ"/>
</dbReference>
<dbReference type="PRINTS" id="PR00834">
    <property type="entry name" value="PROTEASES2C"/>
</dbReference>
<dbReference type="Gene3D" id="2.40.10.10">
    <property type="entry name" value="Trypsin-like serine proteases"/>
    <property type="match status" value="2"/>
</dbReference>
<dbReference type="InterPro" id="IPR001940">
    <property type="entry name" value="Peptidase_S1C"/>
</dbReference>
<protein>
    <submittedName>
        <fullName evidence="5">Serine protease</fullName>
    </submittedName>
</protein>
<evidence type="ECO:0000256" key="2">
    <source>
        <dbReference type="ARBA" id="ARBA00022670"/>
    </source>
</evidence>
<evidence type="ECO:0000313" key="6">
    <source>
        <dbReference type="Proteomes" id="UP000326837"/>
    </source>
</evidence>
<accession>A0A5K7X5I0</accession>
<dbReference type="EMBL" id="AP021861">
    <property type="protein sequence ID" value="BBO31778.1"/>
    <property type="molecule type" value="Genomic_DNA"/>
</dbReference>
<dbReference type="Pfam" id="PF13365">
    <property type="entry name" value="Trypsin_2"/>
    <property type="match status" value="1"/>
</dbReference>
<keyword evidence="6" id="KW-1185">Reference proteome</keyword>
<sequence length="378" mass="40258">MNRTGWTTLGALLVGLVAGVWMADGNSGWSAVAHSSATAAAVSPETPLNISADEQRNISVYETANRSVVNIDTKTVSVDPMFMMQREAEGAGSGAVLDREGHIITNYHVIDGAQRISVTLASNDVYPAELVGGDKEHDIAVLKINAPAEVLYPINLGGSDQLRVGQRVYAVGNPFGWDGTMTTGIISSLNRNLPSRVDGRQMKSLIQTDAAMNPGNSGGPLLDGNARMIGMCVAIASRTGQNTGIGFAIPIDRIKAIVPELIANGRIVRADIGIIDVMETKDGLVVRQVAKGGPAEEAGLQGGKVVVQQFKRGNLVVAQRPMLDHSQADRIVAFDGEELRTGVQFQDKLWSHRPGDIVKLTVVRNGNRVEIPITLRAD</sequence>
<evidence type="ECO:0000313" key="5">
    <source>
        <dbReference type="EMBL" id="BBO31778.1"/>
    </source>
</evidence>
<organism evidence="5 6">
    <name type="scientific">Lacipirellula parvula</name>
    <dbReference type="NCBI Taxonomy" id="2650471"/>
    <lineage>
        <taxon>Bacteria</taxon>
        <taxon>Pseudomonadati</taxon>
        <taxon>Planctomycetota</taxon>
        <taxon>Planctomycetia</taxon>
        <taxon>Pirellulales</taxon>
        <taxon>Lacipirellulaceae</taxon>
        <taxon>Lacipirellula</taxon>
    </lineage>
</organism>
<dbReference type="InterPro" id="IPR009003">
    <property type="entry name" value="Peptidase_S1_PA"/>
</dbReference>